<dbReference type="Gene3D" id="3.30.300.30">
    <property type="match status" value="1"/>
</dbReference>
<dbReference type="OrthoDB" id="1898221at2759"/>
<protein>
    <submittedName>
        <fullName evidence="5">Acetyl-CoA synthetase-like protein</fullName>
    </submittedName>
</protein>
<dbReference type="AlphaFoldDB" id="A0A166GGP1"/>
<dbReference type="SUPFAM" id="SSF56801">
    <property type="entry name" value="Acetyl-CoA synthetase-like"/>
    <property type="match status" value="1"/>
</dbReference>
<gene>
    <name evidence="5" type="ORF">SISSUDRAFT_1059196</name>
</gene>
<dbReference type="Gene3D" id="2.30.38.10">
    <property type="entry name" value="Luciferase, Domain 3"/>
    <property type="match status" value="1"/>
</dbReference>
<evidence type="ECO:0000313" key="5">
    <source>
        <dbReference type="EMBL" id="KZT41667.1"/>
    </source>
</evidence>
<organism evidence="5 6">
    <name type="scientific">Sistotremastrum suecicum HHB10207 ss-3</name>
    <dbReference type="NCBI Taxonomy" id="1314776"/>
    <lineage>
        <taxon>Eukaryota</taxon>
        <taxon>Fungi</taxon>
        <taxon>Dikarya</taxon>
        <taxon>Basidiomycota</taxon>
        <taxon>Agaricomycotina</taxon>
        <taxon>Agaricomycetes</taxon>
        <taxon>Sistotremastrales</taxon>
        <taxon>Sistotremastraceae</taxon>
        <taxon>Sistotremastrum</taxon>
    </lineage>
</organism>
<dbReference type="InterPro" id="IPR025110">
    <property type="entry name" value="AMP-bd_C"/>
</dbReference>
<accession>A0A166GGP1</accession>
<keyword evidence="2" id="KW-0436">Ligase</keyword>
<name>A0A166GGP1_9AGAM</name>
<dbReference type="InterPro" id="IPR045851">
    <property type="entry name" value="AMP-bd_C_sf"/>
</dbReference>
<evidence type="ECO:0000259" key="3">
    <source>
        <dbReference type="Pfam" id="PF00501"/>
    </source>
</evidence>
<dbReference type="Gene3D" id="3.40.50.980">
    <property type="match status" value="2"/>
</dbReference>
<dbReference type="Pfam" id="PF13193">
    <property type="entry name" value="AMP-binding_C"/>
    <property type="match status" value="1"/>
</dbReference>
<feature type="domain" description="AMP-binding enzyme C-terminal" evidence="4">
    <location>
        <begin position="461"/>
        <end position="537"/>
    </location>
</feature>
<dbReference type="CDD" id="cd05911">
    <property type="entry name" value="Firefly_Luc_like"/>
    <property type="match status" value="1"/>
</dbReference>
<comment type="similarity">
    <text evidence="1">Belongs to the ATP-dependent AMP-binding enzyme family.</text>
</comment>
<dbReference type="PANTHER" id="PTHR24096:SF149">
    <property type="entry name" value="AMP-BINDING DOMAIN-CONTAINING PROTEIN-RELATED"/>
    <property type="match status" value="1"/>
</dbReference>
<evidence type="ECO:0000313" key="6">
    <source>
        <dbReference type="Proteomes" id="UP000076798"/>
    </source>
</evidence>
<dbReference type="Proteomes" id="UP000076798">
    <property type="component" value="Unassembled WGS sequence"/>
</dbReference>
<dbReference type="InterPro" id="IPR000873">
    <property type="entry name" value="AMP-dep_synth/lig_dom"/>
</dbReference>
<evidence type="ECO:0000256" key="2">
    <source>
        <dbReference type="ARBA" id="ARBA00022598"/>
    </source>
</evidence>
<reference evidence="5 6" key="1">
    <citation type="journal article" date="2016" name="Mol. Biol. Evol.">
        <title>Comparative Genomics of Early-Diverging Mushroom-Forming Fungi Provides Insights into the Origins of Lignocellulose Decay Capabilities.</title>
        <authorList>
            <person name="Nagy L.G."/>
            <person name="Riley R."/>
            <person name="Tritt A."/>
            <person name="Adam C."/>
            <person name="Daum C."/>
            <person name="Floudas D."/>
            <person name="Sun H."/>
            <person name="Yadav J.S."/>
            <person name="Pangilinan J."/>
            <person name="Larsson K.H."/>
            <person name="Matsuura K."/>
            <person name="Barry K."/>
            <person name="Labutti K."/>
            <person name="Kuo R."/>
            <person name="Ohm R.A."/>
            <person name="Bhattacharya S.S."/>
            <person name="Shirouzu T."/>
            <person name="Yoshinaga Y."/>
            <person name="Martin F.M."/>
            <person name="Grigoriev I.V."/>
            <person name="Hibbett D.S."/>
        </authorList>
    </citation>
    <scope>NUCLEOTIDE SEQUENCE [LARGE SCALE GENOMIC DNA]</scope>
    <source>
        <strain evidence="5 6">HHB10207 ss-3</strain>
    </source>
</reference>
<proteinExistence type="inferred from homology"/>
<dbReference type="EMBL" id="KV428019">
    <property type="protein sequence ID" value="KZT41667.1"/>
    <property type="molecule type" value="Genomic_DNA"/>
</dbReference>
<dbReference type="PROSITE" id="PS00455">
    <property type="entry name" value="AMP_BINDING"/>
    <property type="match status" value="1"/>
</dbReference>
<sequence>MPIQSPRPRINFPTIDLLTWVFDDETYQYDRSKPLFVSAANPKKFLTANGLRELTLNIGHGLQELAGVKAGDVVLCASPNHLLYPAVVYGTIAAGAIFTGANPTNGEYELLHQLRDSGAKVIFASSATLQVVLACATKLSIPKEHIFLIDGSRGDLRGIADLLDFEGRDWRKLTKFREVTTTTAALAYSSGTTGLSKGCELTHWNMVSESASFISVRDKPHLERRKRDKSHPPRVYLAFLPFFHVAGMFGAVINNTRSGHLTHIVENFTFPTILDAIQRNRVTDIHIVPPIAVLLAKSPLVKNHDLTSLRCIGSAAAPLGSEVALAVERVLDPDGSGKVRVSQAWGLSEAACVATLFDYDDWDEETGRLAVGQLMPGVEAMIVDEDEKEVQQGEPGEIWLRAPFVFKGYWKNEKATRDTITPDGWLKTGDIGRMDHRGMFFIMDRKKEMIKVKGFQVAPAELEATLLLNPGVADAAVIGVPRDRYGGEHPRAYVVRSSPNVTAASIEAWVAEHLASYKRLTGGVEFVDVIPKSASGKILRKILRDQAAKVLSDGPIVARL</sequence>
<dbReference type="FunFam" id="3.30.300.30:FF:000007">
    <property type="entry name" value="4-coumarate--CoA ligase 2"/>
    <property type="match status" value="1"/>
</dbReference>
<dbReference type="PANTHER" id="PTHR24096">
    <property type="entry name" value="LONG-CHAIN-FATTY-ACID--COA LIGASE"/>
    <property type="match status" value="1"/>
</dbReference>
<dbReference type="GO" id="GO:0016405">
    <property type="term" value="F:CoA-ligase activity"/>
    <property type="evidence" value="ECO:0007669"/>
    <property type="project" value="TreeGrafter"/>
</dbReference>
<dbReference type="STRING" id="1314776.A0A166GGP1"/>
<dbReference type="InterPro" id="IPR020845">
    <property type="entry name" value="AMP-binding_CS"/>
</dbReference>
<feature type="domain" description="AMP-dependent synthetase/ligase" evidence="3">
    <location>
        <begin position="33"/>
        <end position="410"/>
    </location>
</feature>
<evidence type="ECO:0000259" key="4">
    <source>
        <dbReference type="Pfam" id="PF13193"/>
    </source>
</evidence>
<keyword evidence="6" id="KW-1185">Reference proteome</keyword>
<evidence type="ECO:0000256" key="1">
    <source>
        <dbReference type="ARBA" id="ARBA00006432"/>
    </source>
</evidence>
<dbReference type="Pfam" id="PF00501">
    <property type="entry name" value="AMP-binding"/>
    <property type="match status" value="1"/>
</dbReference>